<evidence type="ECO:0000256" key="3">
    <source>
        <dbReference type="ARBA" id="ARBA00022840"/>
    </source>
</evidence>
<name>W7YLE4_9BACT</name>
<dbReference type="SUPFAM" id="SSF52540">
    <property type="entry name" value="P-loop containing nucleoside triphosphate hydrolases"/>
    <property type="match status" value="2"/>
</dbReference>
<comment type="similarity">
    <text evidence="4">Belongs to the ABC transporter superfamily. ABCF family. YbiT subfamily.</text>
</comment>
<evidence type="ECO:0000256" key="5">
    <source>
        <dbReference type="ARBA" id="ARBA00074044"/>
    </source>
</evidence>
<sequence>MVSVNQLSVEFGGFTLFKDVSFLVNPKDKIGLAGKNGAGKSTLLKILAGVQTPTSGTLSCAKDVKIGYLPQHMKHDDTGTVWDEVEKAFGELKTLEKEIDYLNEQLGKRTDYESQSYLDLIHQVSDKSERLNMLGGANYASGIEVTLKGLGFERDDFTRLTSEFSGGWRMRIQLAKILLQKPDVFLLDEPTNHLDIESIQWFEEFLKNYSGAVVLVSHDRAFLDNITKRTIEIQMGKIYDYKASYTRYLELREERKEQQMAAYRNQQKLIEDTEKFIERFRYQATKAVQVQSRIKQLEKLDRIEVDEFDKSALRIKFPPAPHAGSITLEGKHVSKSYGEHEVLSDVDFTIERGEKVAFIGRNGEGKTTMARMIMNEISFTGSIKLGHQVKIGYFAQNQADLLDESVSVLETIDRVAVGDVRLKIRDLLGAFMFSGEAVDKKVSVLSGGERTRLAMVKLLLEPVNLLILDEPTNHLDIRSKELLKQAVKDFEGTVVVVSHDREFLDGLVDKVYEFRHKKMKEHLGGIYEFLERKKMESLKEMELQKPNGKAVKAKDNGGENQGAKLSYEQRKEISRRVKKAQQQVEKCEKKIAQLEENIVELDRLMQIPQNASDPEFVRKYQELNVLLEKEMEQWETCQQELDEAELEKRKLD</sequence>
<feature type="region of interest" description="Disordered" evidence="7">
    <location>
        <begin position="543"/>
        <end position="563"/>
    </location>
</feature>
<feature type="domain" description="ABC transporter" evidence="8">
    <location>
        <begin position="328"/>
        <end position="541"/>
    </location>
</feature>
<dbReference type="STRING" id="869213.GCA_000517085_01432"/>
<evidence type="ECO:0000256" key="7">
    <source>
        <dbReference type="SAM" id="MobiDB-lite"/>
    </source>
</evidence>
<dbReference type="Gene3D" id="3.40.50.300">
    <property type="entry name" value="P-loop containing nucleotide triphosphate hydrolases"/>
    <property type="match status" value="2"/>
</dbReference>
<dbReference type="GO" id="GO:0016887">
    <property type="term" value="F:ATP hydrolysis activity"/>
    <property type="evidence" value="ECO:0007669"/>
    <property type="project" value="InterPro"/>
</dbReference>
<keyword evidence="10" id="KW-1185">Reference proteome</keyword>
<reference evidence="9 10" key="1">
    <citation type="journal article" date="2014" name="Genome Announc.">
        <title>Draft Genome Sequence of Cytophaga fermentans JCM 21142T, a Facultative Anaerobe Isolated from Marine Mud.</title>
        <authorList>
            <person name="Starns D."/>
            <person name="Oshima K."/>
            <person name="Suda W."/>
            <person name="Iino T."/>
            <person name="Yuki M."/>
            <person name="Inoue J."/>
            <person name="Kitamura K."/>
            <person name="Iida T."/>
            <person name="Darby A."/>
            <person name="Hattori M."/>
            <person name="Ohkuma M."/>
        </authorList>
    </citation>
    <scope>NUCLEOTIDE SEQUENCE [LARGE SCALE GENOMIC DNA]</scope>
    <source>
        <strain evidence="9 10">JCM 21142</strain>
    </source>
</reference>
<evidence type="ECO:0000313" key="10">
    <source>
        <dbReference type="Proteomes" id="UP000019402"/>
    </source>
</evidence>
<keyword evidence="6" id="KW-0175">Coiled coil</keyword>
<keyword evidence="2" id="KW-0547">Nucleotide-binding</keyword>
<dbReference type="FunFam" id="3.40.50.300:FF:000011">
    <property type="entry name" value="Putative ABC transporter ATP-binding component"/>
    <property type="match status" value="1"/>
</dbReference>
<dbReference type="PROSITE" id="PS50893">
    <property type="entry name" value="ABC_TRANSPORTER_2"/>
    <property type="match status" value="2"/>
</dbReference>
<dbReference type="InterPro" id="IPR003593">
    <property type="entry name" value="AAA+_ATPase"/>
</dbReference>
<dbReference type="PROSITE" id="PS00211">
    <property type="entry name" value="ABC_TRANSPORTER_1"/>
    <property type="match status" value="2"/>
</dbReference>
<evidence type="ECO:0000256" key="1">
    <source>
        <dbReference type="ARBA" id="ARBA00022737"/>
    </source>
</evidence>
<dbReference type="SMART" id="SM00382">
    <property type="entry name" value="AAA"/>
    <property type="match status" value="2"/>
</dbReference>
<dbReference type="GO" id="GO:0005524">
    <property type="term" value="F:ATP binding"/>
    <property type="evidence" value="ECO:0007669"/>
    <property type="project" value="UniProtKB-KW"/>
</dbReference>
<organism evidence="9 10">
    <name type="scientific">Saccharicrinis fermentans DSM 9555 = JCM 21142</name>
    <dbReference type="NCBI Taxonomy" id="869213"/>
    <lineage>
        <taxon>Bacteria</taxon>
        <taxon>Pseudomonadati</taxon>
        <taxon>Bacteroidota</taxon>
        <taxon>Bacteroidia</taxon>
        <taxon>Marinilabiliales</taxon>
        <taxon>Marinilabiliaceae</taxon>
        <taxon>Saccharicrinis</taxon>
    </lineage>
</organism>
<dbReference type="AlphaFoldDB" id="W7YLE4"/>
<evidence type="ECO:0000259" key="8">
    <source>
        <dbReference type="PROSITE" id="PS50893"/>
    </source>
</evidence>
<evidence type="ECO:0000256" key="6">
    <source>
        <dbReference type="SAM" id="Coils"/>
    </source>
</evidence>
<dbReference type="FunFam" id="3.40.50.300:FF:000070">
    <property type="entry name" value="Putative ABC transporter ATP-binding component"/>
    <property type="match status" value="1"/>
</dbReference>
<dbReference type="PANTHER" id="PTHR42855">
    <property type="entry name" value="ABC TRANSPORTER ATP-BINDING SUBUNIT"/>
    <property type="match status" value="1"/>
</dbReference>
<proteinExistence type="inferred from homology"/>
<keyword evidence="3 9" id="KW-0067">ATP-binding</keyword>
<feature type="coiled-coil region" evidence="6">
    <location>
        <begin position="570"/>
        <end position="647"/>
    </location>
</feature>
<dbReference type="Pfam" id="PF00005">
    <property type="entry name" value="ABC_tran"/>
    <property type="match status" value="2"/>
</dbReference>
<dbReference type="InterPro" id="IPR051309">
    <property type="entry name" value="ABCF_ATPase"/>
</dbReference>
<evidence type="ECO:0000256" key="2">
    <source>
        <dbReference type="ARBA" id="ARBA00022741"/>
    </source>
</evidence>
<dbReference type="eggNOG" id="COG0488">
    <property type="taxonomic scope" value="Bacteria"/>
</dbReference>
<keyword evidence="1" id="KW-0677">Repeat</keyword>
<evidence type="ECO:0000313" key="9">
    <source>
        <dbReference type="EMBL" id="GAF03184.1"/>
    </source>
</evidence>
<dbReference type="Proteomes" id="UP000019402">
    <property type="component" value="Unassembled WGS sequence"/>
</dbReference>
<accession>W7YLE4</accession>
<evidence type="ECO:0000256" key="4">
    <source>
        <dbReference type="ARBA" id="ARBA00061551"/>
    </source>
</evidence>
<dbReference type="CDD" id="cd03221">
    <property type="entry name" value="ABCF_EF-3"/>
    <property type="match status" value="2"/>
</dbReference>
<dbReference type="InterPro" id="IPR032781">
    <property type="entry name" value="ABC_tran_Xtn"/>
</dbReference>
<gene>
    <name evidence="9" type="ORF">JCM21142_41849</name>
</gene>
<protein>
    <recommendedName>
        <fullName evidence="5">Probable ATP-binding protein YbiT</fullName>
    </recommendedName>
</protein>
<dbReference type="InterPro" id="IPR017871">
    <property type="entry name" value="ABC_transporter-like_CS"/>
</dbReference>
<dbReference type="Pfam" id="PF12848">
    <property type="entry name" value="ABC_tran_Xtn"/>
    <property type="match status" value="1"/>
</dbReference>
<dbReference type="InterPro" id="IPR003439">
    <property type="entry name" value="ABC_transporter-like_ATP-bd"/>
</dbReference>
<dbReference type="InterPro" id="IPR027417">
    <property type="entry name" value="P-loop_NTPase"/>
</dbReference>
<dbReference type="PANTHER" id="PTHR42855:SF2">
    <property type="entry name" value="DRUG RESISTANCE ABC TRANSPORTER,ATP-BINDING PROTEIN"/>
    <property type="match status" value="1"/>
</dbReference>
<dbReference type="RefSeq" id="WP_027471260.1">
    <property type="nucleotide sequence ID" value="NZ_BAMD01000019.1"/>
</dbReference>
<comment type="caution">
    <text evidence="9">The sequence shown here is derived from an EMBL/GenBank/DDBJ whole genome shotgun (WGS) entry which is preliminary data.</text>
</comment>
<feature type="domain" description="ABC transporter" evidence="8">
    <location>
        <begin position="2"/>
        <end position="260"/>
    </location>
</feature>
<dbReference type="EMBL" id="BAMD01000019">
    <property type="protein sequence ID" value="GAF03184.1"/>
    <property type="molecule type" value="Genomic_DNA"/>
</dbReference>
<dbReference type="OrthoDB" id="1521973at2"/>